<sequence>MKRLIITWCVFVLFLVVPIIAVEPSFSQEASDETSEQPYKLEDVVVRGDLSQKNLDASSSEVLTSEEITNRVYDNPVEIIGLVPGVSINQYKQGGTASSLQMRGFTSVSHGSDAAFYIDGIPLNEGDGYADTNIVNPEELERVEVIKGPISPLYGNYASAGVVHFHTKNKVDHQHVKLQYGAYDTYEGNYVGGFTSKDGKTDHVYSFMTYHTDGYQDNSDWDKLNGAARITHHLTDDLNIRLSLRGFNSDWDAPGWLNEEEYEDDPEKSVNDANGGSKDYKSGKIDVDYMLSSDSKLLFQLWSYDQNFVRYYAGRDEGVEVGTNIGNVRDFDRLAYGSNVSYNFLGDLLGRQMSFTAGADYMMEDIDRNRWRLTAGNGREKGEKYIDYHIDFESIGIYTDINYQVIDPLKIIIGGRYDHFTGDLTDHLLDDQESSMDDTDIFSPKGGLLITLLDDRLELFGNYSRGFAMMSGFAEQAQYTQDSWDPQIRTQYEIGMRVRPVDWFNGQLIGFRLDTTDDFIQDPVTSEYENKGETRRDGIELTLDFYAFDFGYLHCDYSYIDATYEDYSSGGVSYDGNDLSGVPTDIVNIEIGYNPVTGFGGRLRYHYQDGGMLDDANTLKGESWDKIDANIFYRFGNDPRYTIALEVLNVFDEKYPACESYWSGSTSYSPGLPLSAYLSFTVDF</sequence>
<dbReference type="Pfam" id="PF00593">
    <property type="entry name" value="TonB_dep_Rec_b-barrel"/>
    <property type="match status" value="1"/>
</dbReference>
<evidence type="ECO:0000256" key="5">
    <source>
        <dbReference type="ARBA" id="ARBA00022729"/>
    </source>
</evidence>
<dbReference type="Pfam" id="PF07715">
    <property type="entry name" value="Plug"/>
    <property type="match status" value="1"/>
</dbReference>
<dbReference type="CDD" id="cd01347">
    <property type="entry name" value="ligand_gated_channel"/>
    <property type="match status" value="1"/>
</dbReference>
<dbReference type="InterPro" id="IPR039426">
    <property type="entry name" value="TonB-dep_rcpt-like"/>
</dbReference>
<dbReference type="EMBL" id="AP021879">
    <property type="protein sequence ID" value="BBO89595.1"/>
    <property type="molecule type" value="Genomic_DNA"/>
</dbReference>
<accession>A0A5K8AAH3</accession>
<feature type="domain" description="TonB-dependent receptor plug" evidence="13">
    <location>
        <begin position="58"/>
        <end position="162"/>
    </location>
</feature>
<dbReference type="GO" id="GO:0015344">
    <property type="term" value="F:siderophore uptake transmembrane transporter activity"/>
    <property type="evidence" value="ECO:0007669"/>
    <property type="project" value="TreeGrafter"/>
</dbReference>
<dbReference type="AlphaFoldDB" id="A0A5K8AAH3"/>
<dbReference type="PANTHER" id="PTHR30069:SF29">
    <property type="entry name" value="HEMOGLOBIN AND HEMOGLOBIN-HAPTOGLOBIN-BINDING PROTEIN 1-RELATED"/>
    <property type="match status" value="1"/>
</dbReference>
<dbReference type="GO" id="GO:0044718">
    <property type="term" value="P:siderophore transmembrane transport"/>
    <property type="evidence" value="ECO:0007669"/>
    <property type="project" value="TreeGrafter"/>
</dbReference>
<evidence type="ECO:0000256" key="4">
    <source>
        <dbReference type="ARBA" id="ARBA00022692"/>
    </source>
</evidence>
<dbReference type="PROSITE" id="PS52016">
    <property type="entry name" value="TONB_DEPENDENT_REC_3"/>
    <property type="match status" value="1"/>
</dbReference>
<evidence type="ECO:0000256" key="6">
    <source>
        <dbReference type="ARBA" id="ARBA00023077"/>
    </source>
</evidence>
<evidence type="ECO:0000256" key="3">
    <source>
        <dbReference type="ARBA" id="ARBA00022452"/>
    </source>
</evidence>
<name>A0A5K8AAH3_9BACT</name>
<keyword evidence="2 10" id="KW-0813">Transport</keyword>
<dbReference type="Proteomes" id="UP000422108">
    <property type="component" value="Chromosome"/>
</dbReference>
<proteinExistence type="inferred from homology"/>
<dbReference type="Gene3D" id="2.170.130.10">
    <property type="entry name" value="TonB-dependent receptor, plug domain"/>
    <property type="match status" value="1"/>
</dbReference>
<evidence type="ECO:0000256" key="2">
    <source>
        <dbReference type="ARBA" id="ARBA00022448"/>
    </source>
</evidence>
<evidence type="ECO:0000259" key="12">
    <source>
        <dbReference type="Pfam" id="PF00593"/>
    </source>
</evidence>
<comment type="similarity">
    <text evidence="10 11">Belongs to the TonB-dependent receptor family.</text>
</comment>
<dbReference type="GO" id="GO:0009279">
    <property type="term" value="C:cell outer membrane"/>
    <property type="evidence" value="ECO:0007669"/>
    <property type="project" value="UniProtKB-SubCell"/>
</dbReference>
<keyword evidence="15" id="KW-1185">Reference proteome</keyword>
<evidence type="ECO:0000313" key="15">
    <source>
        <dbReference type="Proteomes" id="UP000422108"/>
    </source>
</evidence>
<keyword evidence="9 10" id="KW-0998">Cell outer membrane</keyword>
<dbReference type="RefSeq" id="WP_155310764.1">
    <property type="nucleotide sequence ID" value="NZ_AP021879.1"/>
</dbReference>
<reference evidence="14 15" key="1">
    <citation type="submission" date="2019-11" db="EMBL/GenBank/DDBJ databases">
        <title>Comparative genomics of hydrocarbon-degrading Desulfosarcina strains.</title>
        <authorList>
            <person name="Watanabe M."/>
            <person name="Kojima H."/>
            <person name="Fukui M."/>
        </authorList>
    </citation>
    <scope>NUCLEOTIDE SEQUENCE [LARGE SCALE GENOMIC DNA]</scope>
    <source>
        <strain evidence="15">oXyS1</strain>
    </source>
</reference>
<dbReference type="InterPro" id="IPR037066">
    <property type="entry name" value="Plug_dom_sf"/>
</dbReference>
<dbReference type="PANTHER" id="PTHR30069">
    <property type="entry name" value="TONB-DEPENDENT OUTER MEMBRANE RECEPTOR"/>
    <property type="match status" value="1"/>
</dbReference>
<evidence type="ECO:0000259" key="13">
    <source>
        <dbReference type="Pfam" id="PF07715"/>
    </source>
</evidence>
<dbReference type="InterPro" id="IPR000531">
    <property type="entry name" value="Beta-barrel_TonB"/>
</dbReference>
<keyword evidence="6 11" id="KW-0798">TonB box</keyword>
<organism evidence="14 15">
    <name type="scientific">Desulfosarcina ovata subsp. ovata</name>
    <dbReference type="NCBI Taxonomy" id="2752305"/>
    <lineage>
        <taxon>Bacteria</taxon>
        <taxon>Pseudomonadati</taxon>
        <taxon>Thermodesulfobacteriota</taxon>
        <taxon>Desulfobacteria</taxon>
        <taxon>Desulfobacterales</taxon>
        <taxon>Desulfosarcinaceae</taxon>
        <taxon>Desulfosarcina</taxon>
    </lineage>
</organism>
<evidence type="ECO:0000256" key="8">
    <source>
        <dbReference type="ARBA" id="ARBA00023170"/>
    </source>
</evidence>
<dbReference type="InterPro" id="IPR012910">
    <property type="entry name" value="Plug_dom"/>
</dbReference>
<feature type="domain" description="TonB-dependent receptor-like beta-barrel" evidence="12">
    <location>
        <begin position="242"/>
        <end position="650"/>
    </location>
</feature>
<keyword evidence="3 10" id="KW-1134">Transmembrane beta strand</keyword>
<evidence type="ECO:0000256" key="9">
    <source>
        <dbReference type="ARBA" id="ARBA00023237"/>
    </source>
</evidence>
<evidence type="ECO:0000256" key="11">
    <source>
        <dbReference type="RuleBase" id="RU003357"/>
    </source>
</evidence>
<dbReference type="SUPFAM" id="SSF56935">
    <property type="entry name" value="Porins"/>
    <property type="match status" value="1"/>
</dbReference>
<keyword evidence="7 10" id="KW-0472">Membrane</keyword>
<protein>
    <submittedName>
        <fullName evidence="14">TonB-dependent receptor</fullName>
    </submittedName>
</protein>
<keyword evidence="8 14" id="KW-0675">Receptor</keyword>
<dbReference type="InterPro" id="IPR036942">
    <property type="entry name" value="Beta-barrel_TonB_sf"/>
</dbReference>
<gene>
    <name evidence="14" type="ORF">DSCOOX_27750</name>
</gene>
<keyword evidence="4 10" id="KW-0812">Transmembrane</keyword>
<evidence type="ECO:0000256" key="7">
    <source>
        <dbReference type="ARBA" id="ARBA00023136"/>
    </source>
</evidence>
<keyword evidence="5" id="KW-0732">Signal</keyword>
<evidence type="ECO:0000313" key="14">
    <source>
        <dbReference type="EMBL" id="BBO89595.1"/>
    </source>
</evidence>
<evidence type="ECO:0000256" key="10">
    <source>
        <dbReference type="PROSITE-ProRule" id="PRU01360"/>
    </source>
</evidence>
<comment type="subcellular location">
    <subcellularLocation>
        <location evidence="1 10">Cell outer membrane</location>
        <topology evidence="1 10">Multi-pass membrane protein</topology>
    </subcellularLocation>
</comment>
<dbReference type="Gene3D" id="2.40.170.20">
    <property type="entry name" value="TonB-dependent receptor, beta-barrel domain"/>
    <property type="match status" value="1"/>
</dbReference>
<evidence type="ECO:0000256" key="1">
    <source>
        <dbReference type="ARBA" id="ARBA00004571"/>
    </source>
</evidence>